<protein>
    <submittedName>
        <fullName evidence="1">Flagellar protein FliS</fullName>
    </submittedName>
</protein>
<dbReference type="RefSeq" id="WP_216939973.1">
    <property type="nucleotide sequence ID" value="NZ_CP077062.1"/>
</dbReference>
<dbReference type="GO" id="GO:0071973">
    <property type="term" value="P:bacterial-type flagellum-dependent cell motility"/>
    <property type="evidence" value="ECO:0007669"/>
    <property type="project" value="TreeGrafter"/>
</dbReference>
<dbReference type="PANTHER" id="PTHR34773:SF1">
    <property type="entry name" value="FLAGELLAR SECRETION CHAPERONE FLIS"/>
    <property type="match status" value="1"/>
</dbReference>
<name>A0A975Y0H8_9ACTN</name>
<reference evidence="1" key="1">
    <citation type="submission" date="2021-06" db="EMBL/GenBank/DDBJ databases">
        <title>Complete genome sequence of Nocardioides sp. G188.</title>
        <authorList>
            <person name="Im W.-T."/>
        </authorList>
    </citation>
    <scope>NUCLEOTIDE SEQUENCE</scope>
    <source>
        <strain evidence="1">G188</strain>
    </source>
</reference>
<keyword evidence="1" id="KW-0966">Cell projection</keyword>
<proteinExistence type="predicted"/>
<evidence type="ECO:0000313" key="1">
    <source>
        <dbReference type="EMBL" id="QWZ08483.1"/>
    </source>
</evidence>
<keyword evidence="1" id="KW-0282">Flagellum</keyword>
<dbReference type="Proteomes" id="UP000683575">
    <property type="component" value="Chromosome"/>
</dbReference>
<accession>A0A975Y0H8</accession>
<organism evidence="1 2">
    <name type="scientific">Nocardioides panacis</name>
    <dbReference type="NCBI Taxonomy" id="2849501"/>
    <lineage>
        <taxon>Bacteria</taxon>
        <taxon>Bacillati</taxon>
        <taxon>Actinomycetota</taxon>
        <taxon>Actinomycetes</taxon>
        <taxon>Propionibacteriales</taxon>
        <taxon>Nocardioidaceae</taxon>
        <taxon>Nocardioides</taxon>
    </lineage>
</organism>
<dbReference type="KEGG" id="nps:KRR39_00995"/>
<evidence type="ECO:0000313" key="2">
    <source>
        <dbReference type="Proteomes" id="UP000683575"/>
    </source>
</evidence>
<dbReference type="CDD" id="cd16098">
    <property type="entry name" value="FliS"/>
    <property type="match status" value="1"/>
</dbReference>
<dbReference type="PANTHER" id="PTHR34773">
    <property type="entry name" value="FLAGELLAR SECRETION CHAPERONE FLIS"/>
    <property type="match status" value="1"/>
</dbReference>
<keyword evidence="1" id="KW-0969">Cilium</keyword>
<sequence>MTTTARDTYLGGMTSTASPARLLIMLYDRLVLDLQRAIELGDAGEFLGAGRQLMHAQEIVLELQGSLRIDAWDGAAGLSGIYSWLHSEMVRANVQRDVAATRACLALVEPLADAWREAALAALV</sequence>
<dbReference type="Pfam" id="PF02561">
    <property type="entry name" value="FliS"/>
    <property type="match status" value="1"/>
</dbReference>
<dbReference type="GO" id="GO:0044780">
    <property type="term" value="P:bacterial-type flagellum assembly"/>
    <property type="evidence" value="ECO:0007669"/>
    <property type="project" value="InterPro"/>
</dbReference>
<dbReference type="AlphaFoldDB" id="A0A975Y0H8"/>
<dbReference type="EMBL" id="CP077062">
    <property type="protein sequence ID" value="QWZ08483.1"/>
    <property type="molecule type" value="Genomic_DNA"/>
</dbReference>
<gene>
    <name evidence="1" type="ORF">KRR39_00995</name>
</gene>
<dbReference type="InterPro" id="IPR003713">
    <property type="entry name" value="FliS"/>
</dbReference>
<keyword evidence="2" id="KW-1185">Reference proteome</keyword>